<dbReference type="PANTHER" id="PTHR43065:SF46">
    <property type="entry name" value="C4-DICARBOXYLATE TRANSPORT SENSOR PROTEIN DCTB"/>
    <property type="match status" value="1"/>
</dbReference>
<dbReference type="SMART" id="SM00387">
    <property type="entry name" value="HATPase_c"/>
    <property type="match status" value="1"/>
</dbReference>
<dbReference type="PRINTS" id="PR00344">
    <property type="entry name" value="BCTRLSENSOR"/>
</dbReference>
<dbReference type="GO" id="GO:0005524">
    <property type="term" value="F:ATP binding"/>
    <property type="evidence" value="ECO:0007669"/>
    <property type="project" value="UniProtKB-KW"/>
</dbReference>
<evidence type="ECO:0000313" key="12">
    <source>
        <dbReference type="Proteomes" id="UP000315017"/>
    </source>
</evidence>
<dbReference type="KEGG" id="aagg:ETAA8_49130"/>
<evidence type="ECO:0000256" key="8">
    <source>
        <dbReference type="ARBA" id="ARBA00023012"/>
    </source>
</evidence>
<feature type="domain" description="Histidine kinase" evidence="10">
    <location>
        <begin position="47"/>
        <end position="261"/>
    </location>
</feature>
<dbReference type="InterPro" id="IPR003594">
    <property type="entry name" value="HATPase_dom"/>
</dbReference>
<proteinExistence type="predicted"/>
<dbReference type="GO" id="GO:0000155">
    <property type="term" value="F:phosphorelay sensor kinase activity"/>
    <property type="evidence" value="ECO:0007669"/>
    <property type="project" value="InterPro"/>
</dbReference>
<dbReference type="Gene3D" id="3.30.565.10">
    <property type="entry name" value="Histidine kinase-like ATPase, C-terminal domain"/>
    <property type="match status" value="1"/>
</dbReference>
<protein>
    <recommendedName>
        <fullName evidence="2">histidine kinase</fullName>
        <ecNumber evidence="2">2.7.13.3</ecNumber>
    </recommendedName>
</protein>
<evidence type="ECO:0000259" key="10">
    <source>
        <dbReference type="PROSITE" id="PS50109"/>
    </source>
</evidence>
<dbReference type="InterPro" id="IPR036890">
    <property type="entry name" value="HATPase_C_sf"/>
</dbReference>
<evidence type="ECO:0000256" key="4">
    <source>
        <dbReference type="ARBA" id="ARBA00022679"/>
    </source>
</evidence>
<keyword evidence="3" id="KW-0597">Phosphoprotein</keyword>
<dbReference type="InterPro" id="IPR005467">
    <property type="entry name" value="His_kinase_dom"/>
</dbReference>
<dbReference type="InterPro" id="IPR003661">
    <property type="entry name" value="HisK_dim/P_dom"/>
</dbReference>
<dbReference type="EMBL" id="CP036274">
    <property type="protein sequence ID" value="QDU29798.1"/>
    <property type="molecule type" value="Genomic_DNA"/>
</dbReference>
<evidence type="ECO:0000256" key="7">
    <source>
        <dbReference type="ARBA" id="ARBA00022840"/>
    </source>
</evidence>
<dbReference type="CDD" id="cd00075">
    <property type="entry name" value="HATPase"/>
    <property type="match status" value="1"/>
</dbReference>
<dbReference type="RefSeq" id="WP_238397546.1">
    <property type="nucleotide sequence ID" value="NZ_CP036274.1"/>
</dbReference>
<organism evidence="11 12">
    <name type="scientific">Anatilimnocola aggregata</name>
    <dbReference type="NCBI Taxonomy" id="2528021"/>
    <lineage>
        <taxon>Bacteria</taxon>
        <taxon>Pseudomonadati</taxon>
        <taxon>Planctomycetota</taxon>
        <taxon>Planctomycetia</taxon>
        <taxon>Pirellulales</taxon>
        <taxon>Pirellulaceae</taxon>
        <taxon>Anatilimnocola</taxon>
    </lineage>
</organism>
<accession>A0A517YHU9</accession>
<gene>
    <name evidence="11" type="primary">virA</name>
    <name evidence="11" type="ORF">ETAA8_49130</name>
</gene>
<keyword evidence="6" id="KW-0418">Kinase</keyword>
<dbReference type="EC" id="2.7.13.3" evidence="2"/>
<comment type="catalytic activity">
    <reaction evidence="1">
        <text>ATP + protein L-histidine = ADP + protein N-phospho-L-histidine.</text>
        <dbReference type="EC" id="2.7.13.3"/>
    </reaction>
</comment>
<sequence length="288" mass="30929">MANRENGGNMSGLLADRTAELERQVAKLEAELLQAQKLTSLGELMGTTTHEFNNILMTVLNYARMGMRHKDEPTRDKAFEKINAAAQRAAKITGSVLGVARNRATSFAPTDLAKLLDETLILLDRELNKYRIAVELQIGEAPPAWAVGNQIQQIILNLIINARQAMLNGGQLILRVEHDKTHQTVDLTVRDSGSGIPADKLRHIFEPFFTTKTGPDESGQGGTGLGLSACKRIVEAHRGRIRVESTVGKGTAITIKLPVAPAIAPPATEPAPAIAAAIQPASSTPAAR</sequence>
<keyword evidence="4 11" id="KW-0808">Transferase</keyword>
<dbReference type="InterPro" id="IPR036097">
    <property type="entry name" value="HisK_dim/P_sf"/>
</dbReference>
<evidence type="ECO:0000256" key="5">
    <source>
        <dbReference type="ARBA" id="ARBA00022741"/>
    </source>
</evidence>
<evidence type="ECO:0000256" key="3">
    <source>
        <dbReference type="ARBA" id="ARBA00022553"/>
    </source>
</evidence>
<evidence type="ECO:0000313" key="11">
    <source>
        <dbReference type="EMBL" id="QDU29798.1"/>
    </source>
</evidence>
<keyword evidence="8" id="KW-0902">Two-component regulatory system</keyword>
<dbReference type="SUPFAM" id="SSF47384">
    <property type="entry name" value="Homodimeric domain of signal transducing histidine kinase"/>
    <property type="match status" value="1"/>
</dbReference>
<dbReference type="Proteomes" id="UP000315017">
    <property type="component" value="Chromosome"/>
</dbReference>
<dbReference type="InterPro" id="IPR004358">
    <property type="entry name" value="Sig_transdc_His_kin-like_C"/>
</dbReference>
<reference evidence="11 12" key="1">
    <citation type="submission" date="2019-02" db="EMBL/GenBank/DDBJ databases">
        <title>Deep-cultivation of Planctomycetes and their phenomic and genomic characterization uncovers novel biology.</title>
        <authorList>
            <person name="Wiegand S."/>
            <person name="Jogler M."/>
            <person name="Boedeker C."/>
            <person name="Pinto D."/>
            <person name="Vollmers J."/>
            <person name="Rivas-Marin E."/>
            <person name="Kohn T."/>
            <person name="Peeters S.H."/>
            <person name="Heuer A."/>
            <person name="Rast P."/>
            <person name="Oberbeckmann S."/>
            <person name="Bunk B."/>
            <person name="Jeske O."/>
            <person name="Meyerdierks A."/>
            <person name="Storesund J.E."/>
            <person name="Kallscheuer N."/>
            <person name="Luecker S."/>
            <person name="Lage O.M."/>
            <person name="Pohl T."/>
            <person name="Merkel B.J."/>
            <person name="Hornburger P."/>
            <person name="Mueller R.-W."/>
            <person name="Bruemmer F."/>
            <person name="Labrenz M."/>
            <person name="Spormann A.M."/>
            <person name="Op den Camp H."/>
            <person name="Overmann J."/>
            <person name="Amann R."/>
            <person name="Jetten M.S.M."/>
            <person name="Mascher T."/>
            <person name="Medema M.H."/>
            <person name="Devos D.P."/>
            <person name="Kaster A.-K."/>
            <person name="Ovreas L."/>
            <person name="Rohde M."/>
            <person name="Galperin M.Y."/>
            <person name="Jogler C."/>
        </authorList>
    </citation>
    <scope>NUCLEOTIDE SEQUENCE [LARGE SCALE GENOMIC DNA]</scope>
    <source>
        <strain evidence="11 12">ETA_A8</strain>
    </source>
</reference>
<evidence type="ECO:0000256" key="1">
    <source>
        <dbReference type="ARBA" id="ARBA00000085"/>
    </source>
</evidence>
<name>A0A517YHU9_9BACT</name>
<dbReference type="Gene3D" id="1.10.287.130">
    <property type="match status" value="1"/>
</dbReference>
<evidence type="ECO:0000256" key="6">
    <source>
        <dbReference type="ARBA" id="ARBA00022777"/>
    </source>
</evidence>
<dbReference type="AlphaFoldDB" id="A0A517YHU9"/>
<evidence type="ECO:0000256" key="9">
    <source>
        <dbReference type="SAM" id="Coils"/>
    </source>
</evidence>
<dbReference type="Pfam" id="PF02518">
    <property type="entry name" value="HATPase_c"/>
    <property type="match status" value="1"/>
</dbReference>
<keyword evidence="9" id="KW-0175">Coiled coil</keyword>
<feature type="coiled-coil region" evidence="9">
    <location>
        <begin position="11"/>
        <end position="38"/>
    </location>
</feature>
<dbReference type="SMART" id="SM00388">
    <property type="entry name" value="HisKA"/>
    <property type="match status" value="1"/>
</dbReference>
<dbReference type="SUPFAM" id="SSF55874">
    <property type="entry name" value="ATPase domain of HSP90 chaperone/DNA topoisomerase II/histidine kinase"/>
    <property type="match status" value="1"/>
</dbReference>
<evidence type="ECO:0000256" key="2">
    <source>
        <dbReference type="ARBA" id="ARBA00012438"/>
    </source>
</evidence>
<keyword evidence="12" id="KW-1185">Reference proteome</keyword>
<dbReference type="PROSITE" id="PS50109">
    <property type="entry name" value="HIS_KIN"/>
    <property type="match status" value="1"/>
</dbReference>
<keyword evidence="7" id="KW-0067">ATP-binding</keyword>
<dbReference type="PANTHER" id="PTHR43065">
    <property type="entry name" value="SENSOR HISTIDINE KINASE"/>
    <property type="match status" value="1"/>
</dbReference>
<keyword evidence="5" id="KW-0547">Nucleotide-binding</keyword>